<dbReference type="Proteomes" id="UP001249240">
    <property type="component" value="Unassembled WGS sequence"/>
</dbReference>
<evidence type="ECO:0000256" key="3">
    <source>
        <dbReference type="ARBA" id="ARBA00022737"/>
    </source>
</evidence>
<dbReference type="InterPro" id="IPR011004">
    <property type="entry name" value="Trimer_LpxA-like_sf"/>
</dbReference>
<dbReference type="GeneID" id="67040911"/>
<keyword evidence="3" id="KW-0677">Repeat</keyword>
<gene>
    <name evidence="5" type="ORF">P7D78_07320</name>
</gene>
<reference evidence="5" key="1">
    <citation type="submission" date="2023-03" db="EMBL/GenBank/DDBJ databases">
        <authorList>
            <person name="Shen W."/>
            <person name="Cai J."/>
        </authorList>
    </citation>
    <scope>NUCLEOTIDE SEQUENCE</scope>
    <source>
        <strain evidence="5">B646-2</strain>
    </source>
</reference>
<dbReference type="InterPro" id="IPR018357">
    <property type="entry name" value="Hexapep_transf_CS"/>
</dbReference>
<comment type="similarity">
    <text evidence="1">Belongs to the transferase hexapeptide repeat family.</text>
</comment>
<proteinExistence type="inferred from homology"/>
<organism evidence="5 6">
    <name type="scientific">Enterococcus raffinosus</name>
    <dbReference type="NCBI Taxonomy" id="71452"/>
    <lineage>
        <taxon>Bacteria</taxon>
        <taxon>Bacillati</taxon>
        <taxon>Bacillota</taxon>
        <taxon>Bacilli</taxon>
        <taxon>Lactobacillales</taxon>
        <taxon>Enterococcaceae</taxon>
        <taxon>Enterococcus</taxon>
    </lineage>
</organism>
<dbReference type="InterPro" id="IPR001451">
    <property type="entry name" value="Hexapep"/>
</dbReference>
<comment type="caution">
    <text evidence="5">The sequence shown here is derived from an EMBL/GenBank/DDBJ whole genome shotgun (WGS) entry which is preliminary data.</text>
</comment>
<dbReference type="AlphaFoldDB" id="A0AAW8SZD8"/>
<dbReference type="RefSeq" id="WP_010745505.1">
    <property type="nucleotide sequence ID" value="NZ_BAAAXM010000052.1"/>
</dbReference>
<dbReference type="Pfam" id="PF00132">
    <property type="entry name" value="Hexapep"/>
    <property type="match status" value="1"/>
</dbReference>
<evidence type="ECO:0000313" key="6">
    <source>
        <dbReference type="Proteomes" id="UP001249240"/>
    </source>
</evidence>
<dbReference type="PROSITE" id="PS00101">
    <property type="entry name" value="HEXAPEP_TRANSFERASES"/>
    <property type="match status" value="1"/>
</dbReference>
<keyword evidence="4" id="KW-0012">Acyltransferase</keyword>
<protein>
    <submittedName>
        <fullName evidence="5">Serine acetyltransferase</fullName>
    </submittedName>
</protein>
<accession>A0AAW8SZD8</accession>
<evidence type="ECO:0000256" key="2">
    <source>
        <dbReference type="ARBA" id="ARBA00022679"/>
    </source>
</evidence>
<dbReference type="InterPro" id="IPR045304">
    <property type="entry name" value="LbH_SAT"/>
</dbReference>
<name>A0AAW8SZD8_9ENTE</name>
<sequence>MNSKFKYDYFRVRGFFPKGSKAKIDIFTKSRLMYMYIARAAEGKKVRNRLFKLILKVYGRKFGLEFQTDNIGVGFSMGHAFCITINDYAQIGNNCSIAKGATIGQTASDFGEDNIKAPIIGNEVWIGVNATIVGDVKIGNNVLIAPNAYVNFDVPSNSVVIGNPGEIHKKENATDLYIINKIKPGVEEL</sequence>
<dbReference type="EMBL" id="JARPXM010000005">
    <property type="protein sequence ID" value="MDT2537929.1"/>
    <property type="molecule type" value="Genomic_DNA"/>
</dbReference>
<dbReference type="Gene3D" id="2.160.10.10">
    <property type="entry name" value="Hexapeptide repeat proteins"/>
    <property type="match status" value="1"/>
</dbReference>
<dbReference type="SUPFAM" id="SSF51161">
    <property type="entry name" value="Trimeric LpxA-like enzymes"/>
    <property type="match status" value="1"/>
</dbReference>
<dbReference type="CDD" id="cd03354">
    <property type="entry name" value="LbH_SAT"/>
    <property type="match status" value="1"/>
</dbReference>
<keyword evidence="2" id="KW-0808">Transferase</keyword>
<evidence type="ECO:0000313" key="5">
    <source>
        <dbReference type="EMBL" id="MDT2537929.1"/>
    </source>
</evidence>
<evidence type="ECO:0000256" key="1">
    <source>
        <dbReference type="ARBA" id="ARBA00007274"/>
    </source>
</evidence>
<dbReference type="PANTHER" id="PTHR42811">
    <property type="entry name" value="SERINE ACETYLTRANSFERASE"/>
    <property type="match status" value="1"/>
</dbReference>
<evidence type="ECO:0000256" key="4">
    <source>
        <dbReference type="ARBA" id="ARBA00023315"/>
    </source>
</evidence>
<dbReference type="GO" id="GO:0016746">
    <property type="term" value="F:acyltransferase activity"/>
    <property type="evidence" value="ECO:0007669"/>
    <property type="project" value="UniProtKB-KW"/>
</dbReference>